<dbReference type="Pfam" id="PF06645">
    <property type="entry name" value="SPC12"/>
    <property type="match status" value="1"/>
</dbReference>
<dbReference type="InterPro" id="IPR009542">
    <property type="entry name" value="Spc1/SPCS1"/>
</dbReference>
<name>A0A1D2JC66_PARBR</name>
<keyword evidence="6" id="KW-1133">Transmembrane helix</keyword>
<evidence type="ECO:0000256" key="4">
    <source>
        <dbReference type="ARBA" id="ARBA00022692"/>
    </source>
</evidence>
<keyword evidence="4" id="KW-0812">Transmembrane</keyword>
<evidence type="ECO:0000256" key="3">
    <source>
        <dbReference type="ARBA" id="ARBA00017059"/>
    </source>
</evidence>
<sequence length="130" mass="14448">MDDLLAPLQDIFEAQIKDTFAQRSQRRQAMRIPTISRNCKHDIRGDFHGQRIAEQLCTGLIINFAAISFIVGYVAQDVHLTLWIGLAGTLITTLVVVPPWPMYNKHPEPWLIVGSGGVGREGIVVDGGKR</sequence>
<protein>
    <recommendedName>
        <fullName evidence="3">Signal peptidase complex subunit 1</fullName>
    </recommendedName>
</protein>
<dbReference type="GO" id="GO:0006465">
    <property type="term" value="P:signal peptide processing"/>
    <property type="evidence" value="ECO:0007669"/>
    <property type="project" value="InterPro"/>
</dbReference>
<dbReference type="Proteomes" id="UP000242814">
    <property type="component" value="Unassembled WGS sequence"/>
</dbReference>
<dbReference type="PANTHER" id="PTHR13202:SF0">
    <property type="entry name" value="SIGNAL PEPTIDASE COMPLEX SUBUNIT 1"/>
    <property type="match status" value="1"/>
</dbReference>
<comment type="subcellular location">
    <subcellularLocation>
        <location evidence="1">Endoplasmic reticulum membrane</location>
        <topology evidence="1">Multi-pass membrane protein</topology>
    </subcellularLocation>
</comment>
<evidence type="ECO:0000313" key="10">
    <source>
        <dbReference type="Proteomes" id="UP000242814"/>
    </source>
</evidence>
<organism evidence="9 10">
    <name type="scientific">Paracoccidioides brasiliensis</name>
    <dbReference type="NCBI Taxonomy" id="121759"/>
    <lineage>
        <taxon>Eukaryota</taxon>
        <taxon>Fungi</taxon>
        <taxon>Dikarya</taxon>
        <taxon>Ascomycota</taxon>
        <taxon>Pezizomycotina</taxon>
        <taxon>Eurotiomycetes</taxon>
        <taxon>Eurotiomycetidae</taxon>
        <taxon>Onygenales</taxon>
        <taxon>Ajellomycetaceae</taxon>
        <taxon>Paracoccidioides</taxon>
    </lineage>
</organism>
<evidence type="ECO:0000256" key="7">
    <source>
        <dbReference type="ARBA" id="ARBA00023136"/>
    </source>
</evidence>
<gene>
    <name evidence="9" type="ORF">ACO22_04856</name>
</gene>
<evidence type="ECO:0000256" key="8">
    <source>
        <dbReference type="ARBA" id="ARBA00045204"/>
    </source>
</evidence>
<keyword evidence="5" id="KW-0256">Endoplasmic reticulum</keyword>
<keyword evidence="7" id="KW-0472">Membrane</keyword>
<dbReference type="VEuPathDB" id="FungiDB:PADG_05867"/>
<comment type="similarity">
    <text evidence="2">Belongs to the SPCS1 family.</text>
</comment>
<dbReference type="AlphaFoldDB" id="A0A1D2JC66"/>
<evidence type="ECO:0000256" key="2">
    <source>
        <dbReference type="ARBA" id="ARBA00005245"/>
    </source>
</evidence>
<dbReference type="GO" id="GO:0005787">
    <property type="term" value="C:signal peptidase complex"/>
    <property type="evidence" value="ECO:0007669"/>
    <property type="project" value="InterPro"/>
</dbReference>
<reference evidence="9 10" key="1">
    <citation type="submission" date="2016-06" db="EMBL/GenBank/DDBJ databases">
        <authorList>
            <person name="Kjaerup R.B."/>
            <person name="Dalgaard T.S."/>
            <person name="Juul-Madsen H.R."/>
        </authorList>
    </citation>
    <scope>NUCLEOTIDE SEQUENCE [LARGE SCALE GENOMIC DNA]</scope>
    <source>
        <strain evidence="9 10">Pb300</strain>
    </source>
</reference>
<dbReference type="EMBL" id="LZYO01000204">
    <property type="protein sequence ID" value="ODH26045.1"/>
    <property type="molecule type" value="Genomic_DNA"/>
</dbReference>
<accession>A0A1D2JC66</accession>
<evidence type="ECO:0000313" key="9">
    <source>
        <dbReference type="EMBL" id="ODH26045.1"/>
    </source>
</evidence>
<dbReference type="OrthoDB" id="263893at2759"/>
<dbReference type="GO" id="GO:0045047">
    <property type="term" value="P:protein targeting to ER"/>
    <property type="evidence" value="ECO:0007669"/>
    <property type="project" value="TreeGrafter"/>
</dbReference>
<dbReference type="PANTHER" id="PTHR13202">
    <property type="entry name" value="MICROSOMAL SIGNAL PEPTIDASE 12 KDA SUBUNIT"/>
    <property type="match status" value="1"/>
</dbReference>
<dbReference type="VEuPathDB" id="FungiDB:PABG_05552"/>
<evidence type="ECO:0000256" key="1">
    <source>
        <dbReference type="ARBA" id="ARBA00004477"/>
    </source>
</evidence>
<proteinExistence type="inferred from homology"/>
<evidence type="ECO:0000256" key="6">
    <source>
        <dbReference type="ARBA" id="ARBA00022989"/>
    </source>
</evidence>
<evidence type="ECO:0000256" key="5">
    <source>
        <dbReference type="ARBA" id="ARBA00022824"/>
    </source>
</evidence>
<comment type="caution">
    <text evidence="9">The sequence shown here is derived from an EMBL/GenBank/DDBJ whole genome shotgun (WGS) entry which is preliminary data.</text>
</comment>
<comment type="function">
    <text evidence="8">Component of the signal peptidase complex (SPC) which catalyzes the cleavage of N-terminal signal sequences from nascent proteins as they are translocated into the lumen of the endoplasmic reticulum. Dispensable for SPC enzymatic activity.</text>
</comment>